<dbReference type="PANTHER" id="PTHR10907">
    <property type="entry name" value="REGUCALCIN"/>
    <property type="match status" value="1"/>
</dbReference>
<feature type="binding site" evidence="15">
    <location>
        <position position="210"/>
    </location>
    <ligand>
        <name>a divalent metal cation</name>
        <dbReference type="ChEBI" id="CHEBI:60240"/>
    </ligand>
</feature>
<reference evidence="17" key="1">
    <citation type="submission" date="2006-10" db="EMBL/GenBank/DDBJ databases">
        <title>Novel gene discovery from Haliotis discus discus by normalized cDNA library analysis.</title>
        <authorList>
            <person name="Nikapitiya C."/>
            <person name="Kang H.-S."/>
            <person name="Lee J."/>
        </authorList>
    </citation>
    <scope>NUCLEOTIDE SEQUENCE</scope>
</reference>
<keyword evidence="10 15" id="KW-0479">Metal-binding</keyword>
<dbReference type="InterPro" id="IPR008367">
    <property type="entry name" value="Regucalcin"/>
</dbReference>
<evidence type="ECO:0000256" key="14">
    <source>
        <dbReference type="PIRSR" id="PIRSR605511-1"/>
    </source>
</evidence>
<evidence type="ECO:0000256" key="1">
    <source>
        <dbReference type="ARBA" id="ARBA00001589"/>
    </source>
</evidence>
<keyword evidence="9" id="KW-0963">Cytoplasm</keyword>
<comment type="catalytic activity">
    <reaction evidence="1">
        <text>D-glucono-1,5-lactone + H2O = D-gluconate + H(+)</text>
        <dbReference type="Rhea" id="RHEA:10440"/>
        <dbReference type="ChEBI" id="CHEBI:15377"/>
        <dbReference type="ChEBI" id="CHEBI:15378"/>
        <dbReference type="ChEBI" id="CHEBI:16217"/>
        <dbReference type="ChEBI" id="CHEBI:18391"/>
        <dbReference type="EC" id="3.1.1.17"/>
    </reaction>
</comment>
<dbReference type="GO" id="GO:0030234">
    <property type="term" value="F:enzyme regulator activity"/>
    <property type="evidence" value="ECO:0007669"/>
    <property type="project" value="InterPro"/>
</dbReference>
<organism evidence="17">
    <name type="scientific">Haliotis discus discus</name>
    <name type="common">disc abalone</name>
    <dbReference type="NCBI Taxonomy" id="91233"/>
    <lineage>
        <taxon>Eukaryota</taxon>
        <taxon>Metazoa</taxon>
        <taxon>Spiralia</taxon>
        <taxon>Lophotrochozoa</taxon>
        <taxon>Mollusca</taxon>
        <taxon>Gastropoda</taxon>
        <taxon>Vetigastropoda</taxon>
        <taxon>Lepetellida</taxon>
        <taxon>Haliotoidea</taxon>
        <taxon>Haliotidae</taxon>
        <taxon>Haliotis</taxon>
    </lineage>
</organism>
<evidence type="ECO:0000256" key="5">
    <source>
        <dbReference type="ARBA" id="ARBA00004496"/>
    </source>
</evidence>
<protein>
    <recommendedName>
        <fullName evidence="8">Regucalcin</fullName>
        <ecNumber evidence="7">3.1.1.17</ecNumber>
    </recommendedName>
    <alternativeName>
        <fullName evidence="13">Gluconolactonase</fullName>
    </alternativeName>
</protein>
<dbReference type="EC" id="3.1.1.17" evidence="7"/>
<dbReference type="SUPFAM" id="SSF63829">
    <property type="entry name" value="Calcium-dependent phosphotriesterase"/>
    <property type="match status" value="1"/>
</dbReference>
<dbReference type="InterPro" id="IPR005511">
    <property type="entry name" value="SMP-30"/>
</dbReference>
<comment type="subcellular location">
    <subcellularLocation>
        <location evidence="5">Cytoplasm</location>
    </subcellularLocation>
</comment>
<evidence type="ECO:0000256" key="6">
    <source>
        <dbReference type="ARBA" id="ARBA00008853"/>
    </source>
</evidence>
<dbReference type="InterPro" id="IPR011042">
    <property type="entry name" value="6-blade_b-propeller_TolB-like"/>
</dbReference>
<evidence type="ECO:0000256" key="12">
    <source>
        <dbReference type="ARBA" id="ARBA00022837"/>
    </source>
</evidence>
<dbReference type="Gene3D" id="2.120.10.30">
    <property type="entry name" value="TolB, C-terminal domain"/>
    <property type="match status" value="1"/>
</dbReference>
<dbReference type="EMBL" id="EF103358">
    <property type="protein sequence ID" value="ABO26616.1"/>
    <property type="molecule type" value="mRNA"/>
</dbReference>
<evidence type="ECO:0000313" key="17">
    <source>
        <dbReference type="EMBL" id="ABO26616.1"/>
    </source>
</evidence>
<dbReference type="FunFam" id="2.120.10.30:FF:000027">
    <property type="entry name" value="Regucalcin homologue"/>
    <property type="match status" value="1"/>
</dbReference>
<dbReference type="GO" id="GO:0005509">
    <property type="term" value="F:calcium ion binding"/>
    <property type="evidence" value="ECO:0007669"/>
    <property type="project" value="InterPro"/>
</dbReference>
<evidence type="ECO:0000256" key="3">
    <source>
        <dbReference type="ARBA" id="ARBA00001936"/>
    </source>
</evidence>
<feature type="active site" description="Proton donor/acceptor" evidence="14">
    <location>
        <position position="210"/>
    </location>
</feature>
<feature type="binding site" evidence="15">
    <location>
        <position position="156"/>
    </location>
    <ligand>
        <name>a divalent metal cation</name>
        <dbReference type="ChEBI" id="CHEBI:60240"/>
    </ligand>
</feature>
<evidence type="ECO:0000256" key="15">
    <source>
        <dbReference type="PIRSR" id="PIRSR605511-2"/>
    </source>
</evidence>
<feature type="binding site" evidence="15">
    <location>
        <position position="17"/>
    </location>
    <ligand>
        <name>a divalent metal cation</name>
        <dbReference type="ChEBI" id="CHEBI:60240"/>
    </ligand>
</feature>
<dbReference type="InterPro" id="IPR013658">
    <property type="entry name" value="SGL"/>
</dbReference>
<dbReference type="Pfam" id="PF08450">
    <property type="entry name" value="SGL"/>
    <property type="match status" value="1"/>
</dbReference>
<evidence type="ECO:0000259" key="16">
    <source>
        <dbReference type="Pfam" id="PF08450"/>
    </source>
</evidence>
<comment type="cofactor">
    <cofactor evidence="2">
        <name>Ca(2+)</name>
        <dbReference type="ChEBI" id="CHEBI:29108"/>
    </cofactor>
</comment>
<evidence type="ECO:0000256" key="4">
    <source>
        <dbReference type="ARBA" id="ARBA00001946"/>
    </source>
</evidence>
<dbReference type="GO" id="GO:0019853">
    <property type="term" value="P:L-ascorbic acid biosynthetic process"/>
    <property type="evidence" value="ECO:0007669"/>
    <property type="project" value="TreeGrafter"/>
</dbReference>
<keyword evidence="11" id="KW-0378">Hydrolase</keyword>
<evidence type="ECO:0000256" key="13">
    <source>
        <dbReference type="ARBA" id="ARBA00032464"/>
    </source>
</evidence>
<comment type="cofactor">
    <cofactor evidence="3">
        <name>Mn(2+)</name>
        <dbReference type="ChEBI" id="CHEBI:29035"/>
    </cofactor>
</comment>
<dbReference type="GO" id="GO:0005737">
    <property type="term" value="C:cytoplasm"/>
    <property type="evidence" value="ECO:0007669"/>
    <property type="project" value="UniProtKB-SubCell"/>
</dbReference>
<sequence>MSEKIEVVVKNCVKHGEGPHWDDTTQCLYYVDVFVNDVHRYNAVTGQDSRLNLGDSVVSVIIPRQKGGFVVSQKTDLGLVDSWESGKVTSIAKVEADANMFNDGKVDASGRLWIGSCFCGNGIADPNKWLKLQGSLYSLDSDGSVKKHISNITISNGMDWTDDNSVMYYIDSVPRQVWAFDFDITAGAISNKRTVADFSSTEIPDMGYPDGMAIDTEGKLWVACFDAGKVVRLDPETGKVIRTVKFPCEKITSCCFGGDDLTDLYVTSSPYMMTEAELEKTPLAGSIFKVTGLGVRGRKANMFSG</sequence>
<evidence type="ECO:0000256" key="11">
    <source>
        <dbReference type="ARBA" id="ARBA00022801"/>
    </source>
</evidence>
<feature type="domain" description="SMP-30/Gluconolactonase/LRE-like region" evidence="16">
    <location>
        <begin position="16"/>
        <end position="269"/>
    </location>
</feature>
<dbReference type="AlphaFoldDB" id="B6RB14"/>
<dbReference type="PANTHER" id="PTHR10907:SF47">
    <property type="entry name" value="REGUCALCIN"/>
    <property type="match status" value="1"/>
</dbReference>
<dbReference type="PRINTS" id="PR01791">
    <property type="entry name" value="REGUCALCIN"/>
</dbReference>
<keyword evidence="12" id="KW-0106">Calcium</keyword>
<evidence type="ECO:0000256" key="10">
    <source>
        <dbReference type="ARBA" id="ARBA00022723"/>
    </source>
</evidence>
<keyword evidence="15" id="KW-0862">Zinc</keyword>
<evidence type="ECO:0000256" key="8">
    <source>
        <dbReference type="ARBA" id="ARBA00016808"/>
    </source>
</evidence>
<evidence type="ECO:0000256" key="7">
    <source>
        <dbReference type="ARBA" id="ARBA00013227"/>
    </source>
</evidence>
<comment type="cofactor">
    <cofactor evidence="15">
        <name>Zn(2+)</name>
        <dbReference type="ChEBI" id="CHEBI:29105"/>
    </cofactor>
    <text evidence="15">Binds 1 divalent metal cation per subunit.</text>
</comment>
<feature type="binding site" evidence="15">
    <location>
        <position position="102"/>
    </location>
    <ligand>
        <name>substrate</name>
    </ligand>
</feature>
<proteinExistence type="evidence at transcript level"/>
<comment type="cofactor">
    <cofactor evidence="4">
        <name>Mg(2+)</name>
        <dbReference type="ChEBI" id="CHEBI:18420"/>
    </cofactor>
</comment>
<dbReference type="GO" id="GO:0004341">
    <property type="term" value="F:gluconolactonase activity"/>
    <property type="evidence" value="ECO:0007669"/>
    <property type="project" value="UniProtKB-EC"/>
</dbReference>
<accession>B6RB14</accession>
<evidence type="ECO:0000256" key="2">
    <source>
        <dbReference type="ARBA" id="ARBA00001913"/>
    </source>
</evidence>
<evidence type="ECO:0000256" key="9">
    <source>
        <dbReference type="ARBA" id="ARBA00022490"/>
    </source>
</evidence>
<dbReference type="PRINTS" id="PR01790">
    <property type="entry name" value="SMP30FAMILY"/>
</dbReference>
<comment type="similarity">
    <text evidence="6">Belongs to the SMP-30/CGR1 family.</text>
</comment>
<name>B6RB14_HALDI</name>